<dbReference type="HAMAP" id="MF_00161">
    <property type="entry name" value="LspA"/>
    <property type="match status" value="1"/>
</dbReference>
<feature type="transmembrane region" description="Helical" evidence="9">
    <location>
        <begin position="118"/>
        <end position="143"/>
    </location>
</feature>
<evidence type="ECO:0000313" key="12">
    <source>
        <dbReference type="Proteomes" id="UP000005025"/>
    </source>
</evidence>
<keyword evidence="3 9" id="KW-0645">Protease</keyword>
<evidence type="ECO:0000256" key="6">
    <source>
        <dbReference type="ARBA" id="ARBA00022801"/>
    </source>
</evidence>
<dbReference type="Pfam" id="PF01252">
    <property type="entry name" value="Peptidase_A8"/>
    <property type="match status" value="1"/>
</dbReference>
<dbReference type="GO" id="GO:0006508">
    <property type="term" value="P:proteolysis"/>
    <property type="evidence" value="ECO:0007669"/>
    <property type="project" value="UniProtKB-KW"/>
</dbReference>
<comment type="pathway">
    <text evidence="9">Protein modification; lipoprotein biosynthesis (signal peptide cleavage).</text>
</comment>
<dbReference type="InterPro" id="IPR001872">
    <property type="entry name" value="Peptidase_A8"/>
</dbReference>
<sequence length="146" mass="16008">MPVIYIIGIALLIIIDQLVKHWVVASLAMGQSMTLIPGVISLTRINNTGAAWSILAGHQEIFVIIALLALVAIGYFLARYWKNIPYRLGLSLLIAGTAGNVIDRIFSGHVVDMFQLDFINFPIFNCADTFLTIGIIVLGIAVLREQ</sequence>
<dbReference type="Proteomes" id="UP000005025">
    <property type="component" value="Unassembled WGS sequence"/>
</dbReference>
<evidence type="ECO:0000256" key="7">
    <source>
        <dbReference type="ARBA" id="ARBA00022989"/>
    </source>
</evidence>
<keyword evidence="4 9" id="KW-0812">Transmembrane</keyword>
<dbReference type="UniPathway" id="UPA00665"/>
<comment type="similarity">
    <text evidence="1 9 10">Belongs to the peptidase A8 family.</text>
</comment>
<feature type="transmembrane region" description="Helical" evidence="9">
    <location>
        <begin position="61"/>
        <end position="81"/>
    </location>
</feature>
<evidence type="ECO:0000256" key="2">
    <source>
        <dbReference type="ARBA" id="ARBA00022475"/>
    </source>
</evidence>
<dbReference type="PRINTS" id="PR00781">
    <property type="entry name" value="LIPOSIGPTASE"/>
</dbReference>
<organism evidence="11 12">
    <name type="scientific">Lentilactobacillus kisonensis F0435</name>
    <dbReference type="NCBI Taxonomy" id="797516"/>
    <lineage>
        <taxon>Bacteria</taxon>
        <taxon>Bacillati</taxon>
        <taxon>Bacillota</taxon>
        <taxon>Bacilli</taxon>
        <taxon>Lactobacillales</taxon>
        <taxon>Lactobacillaceae</taxon>
        <taxon>Lentilactobacillus</taxon>
    </lineage>
</organism>
<dbReference type="GO" id="GO:0004190">
    <property type="term" value="F:aspartic-type endopeptidase activity"/>
    <property type="evidence" value="ECO:0007669"/>
    <property type="project" value="UniProtKB-UniRule"/>
</dbReference>
<dbReference type="AlphaFoldDB" id="H1LG87"/>
<feature type="transmembrane region" description="Helical" evidence="9">
    <location>
        <begin position="6"/>
        <end position="23"/>
    </location>
</feature>
<comment type="caution">
    <text evidence="11">The sequence shown here is derived from an EMBL/GenBank/DDBJ whole genome shotgun (WGS) entry which is preliminary data.</text>
</comment>
<dbReference type="EMBL" id="AGRJ01000152">
    <property type="protein sequence ID" value="EHO51099.1"/>
    <property type="molecule type" value="Genomic_DNA"/>
</dbReference>
<evidence type="ECO:0000313" key="11">
    <source>
        <dbReference type="EMBL" id="EHO51099.1"/>
    </source>
</evidence>
<dbReference type="HOGENOM" id="CLU_083252_3_3_9"/>
<keyword evidence="6 9" id="KW-0378">Hydrolase</keyword>
<proteinExistence type="inferred from homology"/>
<reference evidence="11 12" key="1">
    <citation type="submission" date="2011-09" db="EMBL/GenBank/DDBJ databases">
        <authorList>
            <person name="Weinstock G."/>
            <person name="Sodergren E."/>
            <person name="Clifton S."/>
            <person name="Fulton L."/>
            <person name="Fulton B."/>
            <person name="Courtney L."/>
            <person name="Fronick C."/>
            <person name="Harrison M."/>
            <person name="Strong C."/>
            <person name="Farmer C."/>
            <person name="Delahaunty K."/>
            <person name="Markovic C."/>
            <person name="Hall O."/>
            <person name="Minx P."/>
            <person name="Tomlinson C."/>
            <person name="Mitreva M."/>
            <person name="Hou S."/>
            <person name="Chen J."/>
            <person name="Wollam A."/>
            <person name="Pepin K.H."/>
            <person name="Johnson M."/>
            <person name="Bhonagiri V."/>
            <person name="Zhang X."/>
            <person name="Suruliraj S."/>
            <person name="Warren W."/>
            <person name="Chinwalla A."/>
            <person name="Mardis E.R."/>
            <person name="Wilson R.K."/>
        </authorList>
    </citation>
    <scope>NUCLEOTIDE SEQUENCE [LARGE SCALE GENOMIC DNA]</scope>
    <source>
        <strain evidence="11 12">F0435</strain>
    </source>
</reference>
<dbReference type="EC" id="3.4.23.36" evidence="9"/>
<evidence type="ECO:0000256" key="1">
    <source>
        <dbReference type="ARBA" id="ARBA00006139"/>
    </source>
</evidence>
<dbReference type="NCBIfam" id="TIGR00077">
    <property type="entry name" value="lspA"/>
    <property type="match status" value="1"/>
</dbReference>
<keyword evidence="5 9" id="KW-0064">Aspartyl protease</keyword>
<keyword evidence="8 9" id="KW-0472">Membrane</keyword>
<gene>
    <name evidence="9" type="primary">lspA</name>
    <name evidence="11" type="ORF">HMPREF9104_01614</name>
</gene>
<dbReference type="PANTHER" id="PTHR33695:SF1">
    <property type="entry name" value="LIPOPROTEIN SIGNAL PEPTIDASE"/>
    <property type="match status" value="1"/>
</dbReference>
<dbReference type="PATRIC" id="fig|797516.3.peg.1436"/>
<keyword evidence="7 9" id="KW-1133">Transmembrane helix</keyword>
<name>H1LG87_9LACO</name>
<dbReference type="PANTHER" id="PTHR33695">
    <property type="entry name" value="LIPOPROTEIN SIGNAL PEPTIDASE"/>
    <property type="match status" value="1"/>
</dbReference>
<evidence type="ECO:0000256" key="5">
    <source>
        <dbReference type="ARBA" id="ARBA00022750"/>
    </source>
</evidence>
<dbReference type="RefSeq" id="WP_008856788.1">
    <property type="nucleotide sequence ID" value="NZ_JH591039.1"/>
</dbReference>
<accession>H1LG87</accession>
<evidence type="ECO:0000256" key="8">
    <source>
        <dbReference type="ARBA" id="ARBA00023136"/>
    </source>
</evidence>
<protein>
    <recommendedName>
        <fullName evidence="9">Lipoprotein signal peptidase</fullName>
        <ecNumber evidence="9">3.4.23.36</ecNumber>
    </recommendedName>
    <alternativeName>
        <fullName evidence="9">Prolipoprotein signal peptidase</fullName>
    </alternativeName>
    <alternativeName>
        <fullName evidence="9">Signal peptidase II</fullName>
        <shortName evidence="9">SPase II</shortName>
    </alternativeName>
</protein>
<evidence type="ECO:0000256" key="3">
    <source>
        <dbReference type="ARBA" id="ARBA00022670"/>
    </source>
</evidence>
<dbReference type="STRING" id="797516.HMPREF9104_01614"/>
<evidence type="ECO:0000256" key="9">
    <source>
        <dbReference type="HAMAP-Rule" id="MF_00161"/>
    </source>
</evidence>
<comment type="catalytic activity">
    <reaction evidence="9">
        <text>Release of signal peptides from bacterial membrane prolipoproteins. Hydrolyzes -Xaa-Yaa-Zaa-|-(S,diacylglyceryl)Cys-, in which Xaa is hydrophobic (preferably Leu), and Yaa (Ala or Ser) and Zaa (Gly or Ala) have small, neutral side chains.</text>
        <dbReference type="EC" id="3.4.23.36"/>
    </reaction>
</comment>
<dbReference type="OrthoDB" id="9810259at2"/>
<evidence type="ECO:0000256" key="10">
    <source>
        <dbReference type="RuleBase" id="RU004181"/>
    </source>
</evidence>
<comment type="function">
    <text evidence="9">This protein specifically catalyzes the removal of signal peptides from prolipoproteins.</text>
</comment>
<dbReference type="GO" id="GO:0005886">
    <property type="term" value="C:plasma membrane"/>
    <property type="evidence" value="ECO:0007669"/>
    <property type="project" value="UniProtKB-SubCell"/>
</dbReference>
<feature type="active site" evidence="9">
    <location>
        <position position="112"/>
    </location>
</feature>
<feature type="transmembrane region" description="Helical" evidence="9">
    <location>
        <begin position="88"/>
        <end position="106"/>
    </location>
</feature>
<keyword evidence="2 9" id="KW-1003">Cell membrane</keyword>
<comment type="subcellular location">
    <subcellularLocation>
        <location evidence="9">Cell membrane</location>
        <topology evidence="9">Multi-pass membrane protein</topology>
    </subcellularLocation>
</comment>
<evidence type="ECO:0000256" key="4">
    <source>
        <dbReference type="ARBA" id="ARBA00022692"/>
    </source>
</evidence>
<feature type="active site" evidence="9">
    <location>
        <position position="128"/>
    </location>
</feature>